<proteinExistence type="predicted"/>
<evidence type="ECO:0000313" key="3">
    <source>
        <dbReference type="Proteomes" id="UP000499080"/>
    </source>
</evidence>
<comment type="caution">
    <text evidence="2">The sequence shown here is derived from an EMBL/GenBank/DDBJ whole genome shotgun (WGS) entry which is preliminary data.</text>
</comment>
<organism evidence="2 3">
    <name type="scientific">Araneus ventricosus</name>
    <name type="common">Orbweaver spider</name>
    <name type="synonym">Epeira ventricosa</name>
    <dbReference type="NCBI Taxonomy" id="182803"/>
    <lineage>
        <taxon>Eukaryota</taxon>
        <taxon>Metazoa</taxon>
        <taxon>Ecdysozoa</taxon>
        <taxon>Arthropoda</taxon>
        <taxon>Chelicerata</taxon>
        <taxon>Arachnida</taxon>
        <taxon>Araneae</taxon>
        <taxon>Araneomorphae</taxon>
        <taxon>Entelegynae</taxon>
        <taxon>Araneoidea</taxon>
        <taxon>Araneidae</taxon>
        <taxon>Araneus</taxon>
    </lineage>
</organism>
<dbReference type="AlphaFoldDB" id="A0A4Y2K1J7"/>
<evidence type="ECO:0000313" key="2">
    <source>
        <dbReference type="EMBL" id="GBM95709.1"/>
    </source>
</evidence>
<feature type="region of interest" description="Disordered" evidence="1">
    <location>
        <begin position="58"/>
        <end position="94"/>
    </location>
</feature>
<gene>
    <name evidence="2" type="ORF">AVEN_33939_1</name>
</gene>
<dbReference type="Proteomes" id="UP000499080">
    <property type="component" value="Unassembled WGS sequence"/>
</dbReference>
<name>A0A4Y2K1J7_ARAVE</name>
<dbReference type="EMBL" id="BGPR01004083">
    <property type="protein sequence ID" value="GBM95709.1"/>
    <property type="molecule type" value="Genomic_DNA"/>
</dbReference>
<evidence type="ECO:0000256" key="1">
    <source>
        <dbReference type="SAM" id="MobiDB-lite"/>
    </source>
</evidence>
<keyword evidence="3" id="KW-1185">Reference proteome</keyword>
<accession>A0A4Y2K1J7</accession>
<protein>
    <submittedName>
        <fullName evidence="2">Uncharacterized protein</fullName>
    </submittedName>
</protein>
<reference evidence="2 3" key="1">
    <citation type="journal article" date="2019" name="Sci. Rep.">
        <title>Orb-weaving spider Araneus ventricosus genome elucidates the spidroin gene catalogue.</title>
        <authorList>
            <person name="Kono N."/>
            <person name="Nakamura H."/>
            <person name="Ohtoshi R."/>
            <person name="Moran D.A.P."/>
            <person name="Shinohara A."/>
            <person name="Yoshida Y."/>
            <person name="Fujiwara M."/>
            <person name="Mori M."/>
            <person name="Tomita M."/>
            <person name="Arakawa K."/>
        </authorList>
    </citation>
    <scope>NUCLEOTIDE SEQUENCE [LARGE SCALE GENOMIC DNA]</scope>
</reference>
<sequence>MLSSSLRAYSAKGWLSVSMGQGARTSTGSRAETRLHKSPITRIEIRIGIRLRIQSRLNLPSRVESPSPPLPESRLPNFNLKTPLTMPSEAWPKG</sequence>